<evidence type="ECO:0000256" key="2">
    <source>
        <dbReference type="ARBA" id="ARBA00023015"/>
    </source>
</evidence>
<evidence type="ECO:0008006" key="7">
    <source>
        <dbReference type="Google" id="ProtNLM"/>
    </source>
</evidence>
<dbReference type="GO" id="GO:0003677">
    <property type="term" value="F:DNA binding"/>
    <property type="evidence" value="ECO:0007669"/>
    <property type="project" value="UniProtKB-KW"/>
</dbReference>
<dbReference type="KEGG" id="hch:HCH_02883"/>
<name>Q2SI66_HAHCH</name>
<sequence>MTDSILLDVTRDWLVRYGRWVRAGGVLPRFERVETCLDDYDGSELLTDDQALIVDKALALLSRVQPFEGKAIKWAYIDRREIRVIARDLGRSYGAARELLRMGECIMSGLLQPHLPTHLLVDRVRNGR</sequence>
<dbReference type="STRING" id="349521.HCH_02883"/>
<accession>Q2SI66</accession>
<dbReference type="InterPro" id="IPR010534">
    <property type="entry name" value="Phage_933W_GpQ"/>
</dbReference>
<evidence type="ECO:0000313" key="6">
    <source>
        <dbReference type="Proteomes" id="UP000000238"/>
    </source>
</evidence>
<dbReference type="OrthoDB" id="9784272at2"/>
<comment type="similarity">
    <text evidence="1">Belongs to the phage antitermination Q type 1 family.</text>
</comment>
<dbReference type="AlphaFoldDB" id="Q2SI66"/>
<organism evidence="5 6">
    <name type="scientific">Hahella chejuensis (strain KCTC 2396)</name>
    <dbReference type="NCBI Taxonomy" id="349521"/>
    <lineage>
        <taxon>Bacteria</taxon>
        <taxon>Pseudomonadati</taxon>
        <taxon>Pseudomonadota</taxon>
        <taxon>Gammaproteobacteria</taxon>
        <taxon>Oceanospirillales</taxon>
        <taxon>Hahellaceae</taxon>
        <taxon>Hahella</taxon>
    </lineage>
</organism>
<evidence type="ECO:0000256" key="4">
    <source>
        <dbReference type="ARBA" id="ARBA00023163"/>
    </source>
</evidence>
<evidence type="ECO:0000313" key="5">
    <source>
        <dbReference type="EMBL" id="ABC29658.1"/>
    </source>
</evidence>
<evidence type="ECO:0000256" key="1">
    <source>
        <dbReference type="ARBA" id="ARBA00010234"/>
    </source>
</evidence>
<dbReference type="RefSeq" id="WP_011396727.1">
    <property type="nucleotide sequence ID" value="NC_007645.1"/>
</dbReference>
<dbReference type="GO" id="GO:0060567">
    <property type="term" value="P:negative regulation of termination of DNA-templated transcription"/>
    <property type="evidence" value="ECO:0007669"/>
    <property type="project" value="InterPro"/>
</dbReference>
<evidence type="ECO:0000256" key="3">
    <source>
        <dbReference type="ARBA" id="ARBA00023125"/>
    </source>
</evidence>
<keyword evidence="2" id="KW-0805">Transcription regulation</keyword>
<reference evidence="5 6" key="1">
    <citation type="journal article" date="2005" name="Nucleic Acids Res.">
        <title>Genomic blueprint of Hahella chejuensis, a marine microbe producing an algicidal agent.</title>
        <authorList>
            <person name="Jeong H."/>
            <person name="Yim J.H."/>
            <person name="Lee C."/>
            <person name="Choi S.-H."/>
            <person name="Park Y.K."/>
            <person name="Yoon S.H."/>
            <person name="Hur C.-G."/>
            <person name="Kang H.-Y."/>
            <person name="Kim D."/>
            <person name="Lee H.H."/>
            <person name="Park K.H."/>
            <person name="Park S.-H."/>
            <person name="Park H.-S."/>
            <person name="Lee H.K."/>
            <person name="Oh T.K."/>
            <person name="Kim J.F."/>
        </authorList>
    </citation>
    <scope>NUCLEOTIDE SEQUENCE [LARGE SCALE GENOMIC DNA]</scope>
    <source>
        <strain evidence="5 6">KCTC 2396</strain>
    </source>
</reference>
<dbReference type="EMBL" id="CP000155">
    <property type="protein sequence ID" value="ABC29658.1"/>
    <property type="molecule type" value="Genomic_DNA"/>
</dbReference>
<keyword evidence="6" id="KW-1185">Reference proteome</keyword>
<protein>
    <recommendedName>
        <fullName evidence="7">Phage antitermination protein Q</fullName>
    </recommendedName>
</protein>
<dbReference type="Proteomes" id="UP000000238">
    <property type="component" value="Chromosome"/>
</dbReference>
<gene>
    <name evidence="5" type="ordered locus">HCH_02883</name>
</gene>
<keyword evidence="3" id="KW-0238">DNA-binding</keyword>
<dbReference type="Pfam" id="PF06530">
    <property type="entry name" value="Phage_antitermQ"/>
    <property type="match status" value="1"/>
</dbReference>
<keyword evidence="4" id="KW-0804">Transcription</keyword>
<dbReference type="HOGENOM" id="CLU_1956525_0_0_6"/>
<proteinExistence type="inferred from homology"/>